<dbReference type="GO" id="GO:0006950">
    <property type="term" value="P:response to stress"/>
    <property type="evidence" value="ECO:0007669"/>
    <property type="project" value="TreeGrafter"/>
</dbReference>
<reference evidence="2 3" key="1">
    <citation type="submission" date="2020-08" db="EMBL/GenBank/DDBJ databases">
        <title>Genomic Encyclopedia of Type Strains, Phase IV (KMG-IV): sequencing the most valuable type-strain genomes for metagenomic binning, comparative biology and taxonomic classification.</title>
        <authorList>
            <person name="Goeker M."/>
        </authorList>
    </citation>
    <scope>NUCLEOTIDE SEQUENCE [LARGE SCALE GENOMIC DNA]</scope>
    <source>
        <strain evidence="2 3">DSM 26376</strain>
    </source>
</reference>
<dbReference type="PROSITE" id="PS50995">
    <property type="entry name" value="HTH_MARR_2"/>
    <property type="match status" value="1"/>
</dbReference>
<accession>A0A7W8MDV1</accession>
<dbReference type="InterPro" id="IPR000835">
    <property type="entry name" value="HTH_MarR-typ"/>
</dbReference>
<dbReference type="InterPro" id="IPR036390">
    <property type="entry name" value="WH_DNA-bd_sf"/>
</dbReference>
<keyword evidence="2" id="KW-0238">DNA-binding</keyword>
<dbReference type="Gene3D" id="1.10.10.10">
    <property type="entry name" value="Winged helix-like DNA-binding domain superfamily/Winged helix DNA-binding domain"/>
    <property type="match status" value="1"/>
</dbReference>
<dbReference type="Proteomes" id="UP000550895">
    <property type="component" value="Unassembled WGS sequence"/>
</dbReference>
<dbReference type="Pfam" id="PF01047">
    <property type="entry name" value="MarR"/>
    <property type="match status" value="1"/>
</dbReference>
<dbReference type="RefSeq" id="WP_377343612.1">
    <property type="nucleotide sequence ID" value="NZ_JBHRVS010000001.1"/>
</dbReference>
<organism evidence="2 3">
    <name type="scientific">Rhizobium rosettiformans</name>
    <dbReference type="NCBI Taxonomy" id="1368430"/>
    <lineage>
        <taxon>Bacteria</taxon>
        <taxon>Pseudomonadati</taxon>
        <taxon>Pseudomonadota</taxon>
        <taxon>Alphaproteobacteria</taxon>
        <taxon>Hyphomicrobiales</taxon>
        <taxon>Rhizobiaceae</taxon>
        <taxon>Rhizobium/Agrobacterium group</taxon>
        <taxon>Rhizobium</taxon>
    </lineage>
</organism>
<sequence>MVISNPTLPEITDGYEIQLHHSMGHDHDAVGYRLRRAQLAVFQHFNEAFSSKGLRPTDFAVLLLLTNNQGAKQSEVAEALGIQRANFVAIVDGLENKGFIERRKSETDRRVQSLYMTPAGEAYLEELMPIWVDHERWVLEQLGGIAERDSVNRLLRRLYD</sequence>
<feature type="domain" description="HTH marR-type" evidence="1">
    <location>
        <begin position="27"/>
        <end position="160"/>
    </location>
</feature>
<dbReference type="GO" id="GO:0003700">
    <property type="term" value="F:DNA-binding transcription factor activity"/>
    <property type="evidence" value="ECO:0007669"/>
    <property type="project" value="InterPro"/>
</dbReference>
<name>A0A7W8MDV1_9HYPH</name>
<dbReference type="GO" id="GO:0003677">
    <property type="term" value="F:DNA binding"/>
    <property type="evidence" value="ECO:0007669"/>
    <property type="project" value="UniProtKB-KW"/>
</dbReference>
<evidence type="ECO:0000313" key="2">
    <source>
        <dbReference type="EMBL" id="MBB5276599.1"/>
    </source>
</evidence>
<dbReference type="SUPFAM" id="SSF46785">
    <property type="entry name" value="Winged helix' DNA-binding domain"/>
    <property type="match status" value="1"/>
</dbReference>
<dbReference type="InterPro" id="IPR036388">
    <property type="entry name" value="WH-like_DNA-bd_sf"/>
</dbReference>
<dbReference type="SMART" id="SM00347">
    <property type="entry name" value="HTH_MARR"/>
    <property type="match status" value="1"/>
</dbReference>
<dbReference type="PANTHER" id="PTHR33164:SF89">
    <property type="entry name" value="MARR FAMILY REGULATORY PROTEIN"/>
    <property type="match status" value="1"/>
</dbReference>
<comment type="caution">
    <text evidence="2">The sequence shown here is derived from an EMBL/GenBank/DDBJ whole genome shotgun (WGS) entry which is preliminary data.</text>
</comment>
<dbReference type="EMBL" id="JACHGA010000006">
    <property type="protein sequence ID" value="MBB5276599.1"/>
    <property type="molecule type" value="Genomic_DNA"/>
</dbReference>
<evidence type="ECO:0000259" key="1">
    <source>
        <dbReference type="PROSITE" id="PS50995"/>
    </source>
</evidence>
<dbReference type="AlphaFoldDB" id="A0A7W8MDV1"/>
<dbReference type="PRINTS" id="PR00598">
    <property type="entry name" value="HTHMARR"/>
</dbReference>
<protein>
    <submittedName>
        <fullName evidence="2">DNA-binding MarR family transcriptional regulator</fullName>
    </submittedName>
</protein>
<proteinExistence type="predicted"/>
<gene>
    <name evidence="2" type="ORF">HNR26_002677</name>
</gene>
<evidence type="ECO:0000313" key="3">
    <source>
        <dbReference type="Proteomes" id="UP000550895"/>
    </source>
</evidence>
<dbReference type="PANTHER" id="PTHR33164">
    <property type="entry name" value="TRANSCRIPTIONAL REGULATOR, MARR FAMILY"/>
    <property type="match status" value="1"/>
</dbReference>
<dbReference type="InterPro" id="IPR039422">
    <property type="entry name" value="MarR/SlyA-like"/>
</dbReference>
<keyword evidence="3" id="KW-1185">Reference proteome</keyword>